<evidence type="ECO:0000313" key="3">
    <source>
        <dbReference type="EMBL" id="RZC00572.1"/>
    </source>
</evidence>
<dbReference type="PANTHER" id="PTHR19229:SF36">
    <property type="entry name" value="ATP-BINDING CASSETTE SUB-FAMILY A MEMBER 2"/>
    <property type="match status" value="1"/>
</dbReference>
<dbReference type="EMBL" id="QDEB01105891">
    <property type="protein sequence ID" value="RZC00572.1"/>
    <property type="molecule type" value="Genomic_DNA"/>
</dbReference>
<comment type="caution">
    <text evidence="3">The sequence shown here is derived from an EMBL/GenBank/DDBJ whole genome shotgun (WGS) entry which is preliminary data.</text>
</comment>
<dbReference type="Proteomes" id="UP000292052">
    <property type="component" value="Unassembled WGS sequence"/>
</dbReference>
<accession>A0A482VF34</accession>
<organism evidence="3 4">
    <name type="scientific">Asbolus verrucosus</name>
    <name type="common">Desert ironclad beetle</name>
    <dbReference type="NCBI Taxonomy" id="1661398"/>
    <lineage>
        <taxon>Eukaryota</taxon>
        <taxon>Metazoa</taxon>
        <taxon>Ecdysozoa</taxon>
        <taxon>Arthropoda</taxon>
        <taxon>Hexapoda</taxon>
        <taxon>Insecta</taxon>
        <taxon>Pterygota</taxon>
        <taxon>Neoptera</taxon>
        <taxon>Endopterygota</taxon>
        <taxon>Coleoptera</taxon>
        <taxon>Polyphaga</taxon>
        <taxon>Cucujiformia</taxon>
        <taxon>Tenebrionidae</taxon>
        <taxon>Pimeliinae</taxon>
        <taxon>Asbolus</taxon>
    </lineage>
</organism>
<keyword evidence="1" id="KW-0813">Transport</keyword>
<sequence>MEEADVLGDWIAIMANGKLQCYDTPISLKNKYSKKHLLLYMDKKSLYANLFNTLDTEKCSLGIVTVGLSITTLSDVFLKARDEIDGQNVDAMGMYNE</sequence>
<dbReference type="InterPro" id="IPR026082">
    <property type="entry name" value="ABCA"/>
</dbReference>
<dbReference type="AlphaFoldDB" id="A0A482VF34"/>
<dbReference type="OrthoDB" id="6512918at2759"/>
<keyword evidence="4" id="KW-1185">Reference proteome</keyword>
<dbReference type="GO" id="GO:0140359">
    <property type="term" value="F:ABC-type transporter activity"/>
    <property type="evidence" value="ECO:0007669"/>
    <property type="project" value="InterPro"/>
</dbReference>
<keyword evidence="2" id="KW-0677">Repeat</keyword>
<gene>
    <name evidence="3" type="ORF">BDFB_004537</name>
</gene>
<evidence type="ECO:0000256" key="2">
    <source>
        <dbReference type="ARBA" id="ARBA00022737"/>
    </source>
</evidence>
<evidence type="ECO:0000256" key="1">
    <source>
        <dbReference type="ARBA" id="ARBA00022448"/>
    </source>
</evidence>
<proteinExistence type="predicted"/>
<feature type="non-terminal residue" evidence="3">
    <location>
        <position position="97"/>
    </location>
</feature>
<dbReference type="GO" id="GO:0005319">
    <property type="term" value="F:lipid transporter activity"/>
    <property type="evidence" value="ECO:0007669"/>
    <property type="project" value="TreeGrafter"/>
</dbReference>
<dbReference type="STRING" id="1661398.A0A482VF34"/>
<evidence type="ECO:0000313" key="4">
    <source>
        <dbReference type="Proteomes" id="UP000292052"/>
    </source>
</evidence>
<dbReference type="PANTHER" id="PTHR19229">
    <property type="entry name" value="ATP-BINDING CASSETTE TRANSPORTER SUBFAMILY A ABCA"/>
    <property type="match status" value="1"/>
</dbReference>
<name>A0A482VF34_ASBVE</name>
<protein>
    <submittedName>
        <fullName evidence="3">Uncharacterized protein</fullName>
    </submittedName>
</protein>
<reference evidence="3 4" key="1">
    <citation type="submission" date="2017-03" db="EMBL/GenBank/DDBJ databases">
        <title>Genome of the blue death feigning beetle - Asbolus verrucosus.</title>
        <authorList>
            <person name="Rider S.D."/>
        </authorList>
    </citation>
    <scope>NUCLEOTIDE SEQUENCE [LARGE SCALE GENOMIC DNA]</scope>
    <source>
        <strain evidence="3">Butters</strain>
        <tissue evidence="3">Head and leg muscle</tissue>
    </source>
</reference>
<dbReference type="GO" id="GO:0016020">
    <property type="term" value="C:membrane"/>
    <property type="evidence" value="ECO:0007669"/>
    <property type="project" value="InterPro"/>
</dbReference>